<protein>
    <submittedName>
        <fullName evidence="1">Kinesin-like protein KIFC3-like</fullName>
    </submittedName>
</protein>
<sequence>MRKSMHVGSLAFAIEGQVKEKSKWFISLRDLTRKLKIMKMEHMKLLEEAEAYKKYEADISELGLIIKSK</sequence>
<evidence type="ECO:0000313" key="2">
    <source>
        <dbReference type="Proteomes" id="UP000265520"/>
    </source>
</evidence>
<feature type="non-terminal residue" evidence="1">
    <location>
        <position position="69"/>
    </location>
</feature>
<dbReference type="EMBL" id="LXQA010106972">
    <property type="protein sequence ID" value="MCI17773.1"/>
    <property type="molecule type" value="Genomic_DNA"/>
</dbReference>
<proteinExistence type="predicted"/>
<keyword evidence="2" id="KW-1185">Reference proteome</keyword>
<accession>A0A392Q040</accession>
<evidence type="ECO:0000313" key="1">
    <source>
        <dbReference type="EMBL" id="MCI17773.1"/>
    </source>
</evidence>
<dbReference type="AlphaFoldDB" id="A0A392Q040"/>
<dbReference type="Proteomes" id="UP000265520">
    <property type="component" value="Unassembled WGS sequence"/>
</dbReference>
<organism evidence="1 2">
    <name type="scientific">Trifolium medium</name>
    <dbReference type="NCBI Taxonomy" id="97028"/>
    <lineage>
        <taxon>Eukaryota</taxon>
        <taxon>Viridiplantae</taxon>
        <taxon>Streptophyta</taxon>
        <taxon>Embryophyta</taxon>
        <taxon>Tracheophyta</taxon>
        <taxon>Spermatophyta</taxon>
        <taxon>Magnoliopsida</taxon>
        <taxon>eudicotyledons</taxon>
        <taxon>Gunneridae</taxon>
        <taxon>Pentapetalae</taxon>
        <taxon>rosids</taxon>
        <taxon>fabids</taxon>
        <taxon>Fabales</taxon>
        <taxon>Fabaceae</taxon>
        <taxon>Papilionoideae</taxon>
        <taxon>50 kb inversion clade</taxon>
        <taxon>NPAAA clade</taxon>
        <taxon>Hologalegina</taxon>
        <taxon>IRL clade</taxon>
        <taxon>Trifolieae</taxon>
        <taxon>Trifolium</taxon>
    </lineage>
</organism>
<name>A0A392Q040_9FABA</name>
<reference evidence="1 2" key="1">
    <citation type="journal article" date="2018" name="Front. Plant Sci.">
        <title>Red Clover (Trifolium pratense) and Zigzag Clover (T. medium) - A Picture of Genomic Similarities and Differences.</title>
        <authorList>
            <person name="Dluhosova J."/>
            <person name="Istvanek J."/>
            <person name="Nedelnik J."/>
            <person name="Repkova J."/>
        </authorList>
    </citation>
    <scope>NUCLEOTIDE SEQUENCE [LARGE SCALE GENOMIC DNA]</scope>
    <source>
        <strain evidence="2">cv. 10/8</strain>
        <tissue evidence="1">Leaf</tissue>
    </source>
</reference>
<comment type="caution">
    <text evidence="1">The sequence shown here is derived from an EMBL/GenBank/DDBJ whole genome shotgun (WGS) entry which is preliminary data.</text>
</comment>